<reference evidence="1 2" key="1">
    <citation type="journal article" date="2014" name="Agronomy (Basel)">
        <title>A Draft Genome Sequence for Ensete ventricosum, the Drought-Tolerant Tree Against Hunger.</title>
        <authorList>
            <person name="Harrison J."/>
            <person name="Moore K.A."/>
            <person name="Paszkiewicz K."/>
            <person name="Jones T."/>
            <person name="Grant M."/>
            <person name="Ambacheew D."/>
            <person name="Muzemil S."/>
            <person name="Studholme D.J."/>
        </authorList>
    </citation>
    <scope>NUCLEOTIDE SEQUENCE [LARGE SCALE GENOMIC DNA]</scope>
</reference>
<dbReference type="AlphaFoldDB" id="A0A426YCT6"/>
<protein>
    <submittedName>
        <fullName evidence="1">Uncharacterized protein</fullName>
    </submittedName>
</protein>
<dbReference type="Proteomes" id="UP000287651">
    <property type="component" value="Unassembled WGS sequence"/>
</dbReference>
<organism evidence="1 2">
    <name type="scientific">Ensete ventricosum</name>
    <name type="common">Abyssinian banana</name>
    <name type="synonym">Musa ensete</name>
    <dbReference type="NCBI Taxonomy" id="4639"/>
    <lineage>
        <taxon>Eukaryota</taxon>
        <taxon>Viridiplantae</taxon>
        <taxon>Streptophyta</taxon>
        <taxon>Embryophyta</taxon>
        <taxon>Tracheophyta</taxon>
        <taxon>Spermatophyta</taxon>
        <taxon>Magnoliopsida</taxon>
        <taxon>Liliopsida</taxon>
        <taxon>Zingiberales</taxon>
        <taxon>Musaceae</taxon>
        <taxon>Ensete</taxon>
    </lineage>
</organism>
<evidence type="ECO:0000313" key="1">
    <source>
        <dbReference type="EMBL" id="RRT49506.1"/>
    </source>
</evidence>
<accession>A0A426YCT6</accession>
<name>A0A426YCT6_ENSVE</name>
<sequence>MRIMWSNCSSTRATCAVEEGLNKVHPDFVKDRRRVMSSRSRSMELCDGGFRGCDGWALLEGSHSEIFCTGGVLTARLPQQREHKCRWNENNDRWILLEVLLLSPLEASRKCGFVERYCFQ</sequence>
<gene>
    <name evidence="1" type="ORF">B296_00042911</name>
</gene>
<comment type="caution">
    <text evidence="1">The sequence shown here is derived from an EMBL/GenBank/DDBJ whole genome shotgun (WGS) entry which is preliminary data.</text>
</comment>
<evidence type="ECO:0000313" key="2">
    <source>
        <dbReference type="Proteomes" id="UP000287651"/>
    </source>
</evidence>
<proteinExistence type="predicted"/>
<dbReference type="EMBL" id="AMZH03013305">
    <property type="protein sequence ID" value="RRT49506.1"/>
    <property type="molecule type" value="Genomic_DNA"/>
</dbReference>